<feature type="region of interest" description="Disordered" evidence="1">
    <location>
        <begin position="635"/>
        <end position="672"/>
    </location>
</feature>
<dbReference type="RefSeq" id="XP_011682746.2">
    <property type="nucleotide sequence ID" value="XM_011684444.2"/>
</dbReference>
<dbReference type="InterPro" id="IPR053899">
    <property type="entry name" value="C5orf34-like_2nd"/>
</dbReference>
<evidence type="ECO:0008006" key="8">
    <source>
        <dbReference type="Google" id="ProtNLM"/>
    </source>
</evidence>
<dbReference type="InParanoid" id="A0A7M7HQG6"/>
<dbReference type="AlphaFoldDB" id="A0A7M7HQG6"/>
<dbReference type="Proteomes" id="UP000007110">
    <property type="component" value="Unassembled WGS sequence"/>
</dbReference>
<dbReference type="RefSeq" id="XP_011682730.2">
    <property type="nucleotide sequence ID" value="XM_011684428.2"/>
</dbReference>
<dbReference type="EnsemblMetazoa" id="XM_011684428">
    <property type="protein sequence ID" value="XP_011682730"/>
    <property type="gene ID" value="LOC590065"/>
</dbReference>
<dbReference type="EnsemblMetazoa" id="XM_011684444">
    <property type="protein sequence ID" value="XP_011682746"/>
    <property type="gene ID" value="LOC105446968"/>
</dbReference>
<feature type="domain" description="C5orf34-like C-terminal" evidence="2">
    <location>
        <begin position="496"/>
        <end position="588"/>
    </location>
</feature>
<evidence type="ECO:0000259" key="3">
    <source>
        <dbReference type="Pfam" id="PF15025"/>
    </source>
</evidence>
<dbReference type="KEGG" id="spu:105446968"/>
<dbReference type="PANTHER" id="PTHR34531:SF1">
    <property type="entry name" value="CHROMOSOME 5 OPEN READING FRAME 34"/>
    <property type="match status" value="1"/>
</dbReference>
<evidence type="ECO:0000256" key="1">
    <source>
        <dbReference type="SAM" id="MobiDB-lite"/>
    </source>
</evidence>
<sequence>MMASDERPVSMVMTCDDAVEMMFMDGSRVQLSPCGSCFIYDPPPSQAVSHPYHEPAPGPSHPLYTSTRTQQRTCFVTSRCRSKVKEALEFRNRFASCPFLCAATTQGEIPLELYADITLMEWSNSTDKCTFNQLPDHSLELTSVDSLATMVLSPSAQDFSVKYLCKLRPEGDTTTNIKRGTGHQEMQQLEFSEDNQESPDIRCLQRTSMGDMAHCQDYRGGGHTSQGGQPLAPYFQSLDTDPVRKSQRVSPEERVPMERRRTRCKFWYTWVVQNHSVAHCPWYWRYPLDLLMNRKADLRKSLDEDESTPSHLGYDVTTDPGNRHDVPEKFLTHSSPVPPSLPLRCDQSHLHKHHWRSVKPERPLDHSGEADSLTMYGRKVSVLVLGGVVYRLFWNPIPSMEIYPGNGDVIVSHDERGSFFRLIKVCSDGALKDLMMSVSNPSPDTPHSSYSIADLVRRGSRLLHCMLVHLRTCGDGEDLFCWKKLEKGDMSGDASGVLVERSIIPGLGQLEAYNDGLIRGYFNDAVTMETMCVSQVRLNAGPVDLEAARNEESVVTVAMPGGLCKKVTSQNPGEYLRHVNALLEWKRWVWASSEERLALIDDRRQEISNSEVQAELLRIRNLTYILDAYNQGSERQSNAFTENQGKEGDTTPCAEINRNGHTLEHSDQTRNGNLTKEDIAKALHATAMTVCDIEGLLENQ</sequence>
<name>A0A7M7HQG6_STRPU</name>
<dbReference type="RefSeq" id="XP_011682726.2">
    <property type="nucleotide sequence ID" value="XM_011684424.2"/>
</dbReference>
<evidence type="ECO:0000313" key="7">
    <source>
        <dbReference type="Proteomes" id="UP000007110"/>
    </source>
</evidence>
<dbReference type="KEGG" id="spu:590065"/>
<dbReference type="InterPro" id="IPR053900">
    <property type="entry name" value="C5orf34-like_dom"/>
</dbReference>
<accession>A0A7M7HQG6</accession>
<reference evidence="6" key="2">
    <citation type="submission" date="2021-01" db="UniProtKB">
        <authorList>
            <consortium name="EnsemblMetazoa"/>
        </authorList>
    </citation>
    <scope>IDENTIFICATION</scope>
</reference>
<proteinExistence type="predicted"/>
<dbReference type="InterPro" id="IPR027865">
    <property type="entry name" value="C5orf34-like_C"/>
</dbReference>
<dbReference type="PANTHER" id="PTHR34531">
    <property type="entry name" value="ZGC:153352"/>
    <property type="match status" value="1"/>
</dbReference>
<dbReference type="Pfam" id="PF15025">
    <property type="entry name" value="C5orf34-like_N"/>
    <property type="match status" value="1"/>
</dbReference>
<dbReference type="Pfam" id="PF22834">
    <property type="entry name" value="Polo_box_4"/>
    <property type="match status" value="1"/>
</dbReference>
<reference evidence="7" key="1">
    <citation type="submission" date="2015-02" db="EMBL/GenBank/DDBJ databases">
        <title>Genome sequencing for Strongylocentrotus purpuratus.</title>
        <authorList>
            <person name="Murali S."/>
            <person name="Liu Y."/>
            <person name="Vee V."/>
            <person name="English A."/>
            <person name="Wang M."/>
            <person name="Skinner E."/>
            <person name="Han Y."/>
            <person name="Muzny D.M."/>
            <person name="Worley K.C."/>
            <person name="Gibbs R.A."/>
        </authorList>
    </citation>
    <scope>NUCLEOTIDE SEQUENCE</scope>
</reference>
<dbReference type="OrthoDB" id="75908at2759"/>
<feature type="domain" description="C5orf34-like N-terminal" evidence="3">
    <location>
        <begin position="11"/>
        <end position="92"/>
    </location>
</feature>
<protein>
    <recommendedName>
        <fullName evidence="8">DUF4524 domain-containing protein</fullName>
    </recommendedName>
</protein>
<dbReference type="EnsemblMetazoa" id="XM_011684424">
    <property type="protein sequence ID" value="XP_011682726"/>
    <property type="gene ID" value="LOC590065"/>
</dbReference>
<evidence type="ECO:0000259" key="2">
    <source>
        <dbReference type="Pfam" id="PF15016"/>
    </source>
</evidence>
<dbReference type="InterPro" id="IPR053901">
    <property type="entry name" value="C5orf34-like"/>
</dbReference>
<evidence type="ECO:0000259" key="4">
    <source>
        <dbReference type="Pfam" id="PF22833"/>
    </source>
</evidence>
<dbReference type="GeneID" id="105446968"/>
<feature type="domain" description="C5orf34-like" evidence="5">
    <location>
        <begin position="380"/>
        <end position="463"/>
    </location>
</feature>
<feature type="region of interest" description="Disordered" evidence="1">
    <location>
        <begin position="301"/>
        <end position="321"/>
    </location>
</feature>
<dbReference type="GeneID" id="590065"/>
<organism evidence="6 7">
    <name type="scientific">Strongylocentrotus purpuratus</name>
    <name type="common">Purple sea urchin</name>
    <dbReference type="NCBI Taxonomy" id="7668"/>
    <lineage>
        <taxon>Eukaryota</taxon>
        <taxon>Metazoa</taxon>
        <taxon>Echinodermata</taxon>
        <taxon>Eleutherozoa</taxon>
        <taxon>Echinozoa</taxon>
        <taxon>Echinoidea</taxon>
        <taxon>Euechinoidea</taxon>
        <taxon>Echinacea</taxon>
        <taxon>Camarodonta</taxon>
        <taxon>Echinidea</taxon>
        <taxon>Strongylocentrotidae</taxon>
        <taxon>Strongylocentrotus</taxon>
    </lineage>
</organism>
<evidence type="ECO:0000313" key="6">
    <source>
        <dbReference type="EnsemblMetazoa" id="XP_011682730"/>
    </source>
</evidence>
<feature type="domain" description="C5orf34-like second" evidence="4">
    <location>
        <begin position="137"/>
        <end position="290"/>
    </location>
</feature>
<dbReference type="OMA" id="TAVISWC"/>
<keyword evidence="7" id="KW-1185">Reference proteome</keyword>
<dbReference type="InterPro" id="IPR027830">
    <property type="entry name" value="C5orf34-like_N"/>
</dbReference>
<evidence type="ECO:0000259" key="5">
    <source>
        <dbReference type="Pfam" id="PF22834"/>
    </source>
</evidence>
<dbReference type="Pfam" id="PF22833">
    <property type="entry name" value="C5orf34_2nd"/>
    <property type="match status" value="1"/>
</dbReference>
<dbReference type="Pfam" id="PF15016">
    <property type="entry name" value="C5orf34_C"/>
    <property type="match status" value="1"/>
</dbReference>